<protein>
    <recommendedName>
        <fullName evidence="8">Signal peptidase complex subunit 3</fullName>
    </recommendedName>
</protein>
<dbReference type="InterPro" id="IPR007653">
    <property type="entry name" value="SPC3"/>
</dbReference>
<reference evidence="9 10" key="1">
    <citation type="journal article" date="2016" name="BMC Genomics">
        <title>Comparative genomics reveals Cyclospora cayetanensis possesses coccidia-like metabolism and invasion components but unique surface antigens.</title>
        <authorList>
            <person name="Liu S."/>
            <person name="Wang L."/>
            <person name="Zheng H."/>
            <person name="Xu Z."/>
            <person name="Roellig D.M."/>
            <person name="Li N."/>
            <person name="Frace M.A."/>
            <person name="Tang K."/>
            <person name="Arrowood M.J."/>
            <person name="Moss D.M."/>
            <person name="Zhang L."/>
            <person name="Feng Y."/>
            <person name="Xiao L."/>
        </authorList>
    </citation>
    <scope>NUCLEOTIDE SEQUENCE [LARGE SCALE GENOMIC DNA]</scope>
    <source>
        <strain evidence="9 10">CHN_HEN01</strain>
    </source>
</reference>
<sequence>MESYLNRANAVFCSMMVCLSVLALGNIGSSYFLTNPISGSVAARDVYAFGYNYALSGDQAVLALDIKADLRGLFQWNAKQLFLFVVAEYETPQHPANEVVVFDKIITHEEAALINLVNVPAKYHLRDKGKGLRGRDVTLKLQVVYHPIVGRISTQTVASSTFRMPSNYDRITSKQQHAQQREQVREAAAVASARPEDLA</sequence>
<evidence type="ECO:0000313" key="9">
    <source>
        <dbReference type="EMBL" id="OEH80103.1"/>
    </source>
</evidence>
<dbReference type="OrthoDB" id="10261524at2759"/>
<evidence type="ECO:0000256" key="4">
    <source>
        <dbReference type="ARBA" id="ARBA00022824"/>
    </source>
</evidence>
<organism evidence="9 10">
    <name type="scientific">Cyclospora cayetanensis</name>
    <dbReference type="NCBI Taxonomy" id="88456"/>
    <lineage>
        <taxon>Eukaryota</taxon>
        <taxon>Sar</taxon>
        <taxon>Alveolata</taxon>
        <taxon>Apicomplexa</taxon>
        <taxon>Conoidasida</taxon>
        <taxon>Coccidia</taxon>
        <taxon>Eucoccidiorida</taxon>
        <taxon>Eimeriorina</taxon>
        <taxon>Eimeriidae</taxon>
        <taxon>Cyclospora</taxon>
    </lineage>
</organism>
<dbReference type="GeneID" id="34620080"/>
<dbReference type="GO" id="GO:0005787">
    <property type="term" value="C:signal peptidase complex"/>
    <property type="evidence" value="ECO:0007669"/>
    <property type="project" value="InterPro"/>
</dbReference>
<dbReference type="EMBL" id="JROU02000189">
    <property type="protein sequence ID" value="OEH80103.1"/>
    <property type="molecule type" value="Genomic_DNA"/>
</dbReference>
<evidence type="ECO:0000256" key="7">
    <source>
        <dbReference type="ARBA" id="ARBA00023136"/>
    </source>
</evidence>
<comment type="caution">
    <text evidence="9">The sequence shown here is derived from an EMBL/GenBank/DDBJ whole genome shotgun (WGS) entry which is preliminary data.</text>
</comment>
<dbReference type="GO" id="GO:0006465">
    <property type="term" value="P:signal peptide processing"/>
    <property type="evidence" value="ECO:0007669"/>
    <property type="project" value="InterPro"/>
</dbReference>
<dbReference type="PANTHER" id="PTHR12804:SF0">
    <property type="entry name" value="SIGNAL PEPTIDASE COMPLEX SUBUNIT 3"/>
    <property type="match status" value="1"/>
</dbReference>
<dbReference type="AlphaFoldDB" id="A0A1D3D9L5"/>
<keyword evidence="10" id="KW-1185">Reference proteome</keyword>
<keyword evidence="7" id="KW-0472">Membrane</keyword>
<name>A0A1D3D9L5_9EIME</name>
<proteinExistence type="inferred from homology"/>
<evidence type="ECO:0000256" key="6">
    <source>
        <dbReference type="ARBA" id="ARBA00022989"/>
    </source>
</evidence>
<dbReference type="PIRSF" id="PIRSF016089">
    <property type="entry name" value="SPC22"/>
    <property type="match status" value="1"/>
</dbReference>
<keyword evidence="6" id="KW-1133">Transmembrane helix</keyword>
<evidence type="ECO:0000313" key="10">
    <source>
        <dbReference type="Proteomes" id="UP000095192"/>
    </source>
</evidence>
<evidence type="ECO:0000256" key="1">
    <source>
        <dbReference type="ARBA" id="ARBA00004648"/>
    </source>
</evidence>
<dbReference type="VEuPathDB" id="ToxoDB:cyc_03377"/>
<comment type="subcellular location">
    <subcellularLocation>
        <location evidence="1">Endoplasmic reticulum membrane</location>
        <topology evidence="1">Single-pass type II membrane protein</topology>
    </subcellularLocation>
</comment>
<dbReference type="VEuPathDB" id="ToxoDB:LOC34620080"/>
<evidence type="ECO:0000256" key="8">
    <source>
        <dbReference type="ARBA" id="ARBA00029556"/>
    </source>
</evidence>
<dbReference type="PANTHER" id="PTHR12804">
    <property type="entry name" value="MICROSOMAL SIGNAL PEPTIDASE 23 KD SUBUNIT SPC22/23"/>
    <property type="match status" value="1"/>
</dbReference>
<keyword evidence="3" id="KW-0812">Transmembrane</keyword>
<evidence type="ECO:0000256" key="5">
    <source>
        <dbReference type="ARBA" id="ARBA00022968"/>
    </source>
</evidence>
<evidence type="ECO:0000256" key="3">
    <source>
        <dbReference type="ARBA" id="ARBA00022692"/>
    </source>
</evidence>
<keyword evidence="4" id="KW-0256">Endoplasmic reticulum</keyword>
<dbReference type="Proteomes" id="UP000095192">
    <property type="component" value="Unassembled WGS sequence"/>
</dbReference>
<gene>
    <name evidence="9" type="ORF">cyc_03377</name>
</gene>
<dbReference type="GO" id="GO:0045047">
    <property type="term" value="P:protein targeting to ER"/>
    <property type="evidence" value="ECO:0007669"/>
    <property type="project" value="TreeGrafter"/>
</dbReference>
<dbReference type="Pfam" id="PF04573">
    <property type="entry name" value="SPC22"/>
    <property type="match status" value="1"/>
</dbReference>
<evidence type="ECO:0000256" key="2">
    <source>
        <dbReference type="ARBA" id="ARBA00009289"/>
    </source>
</evidence>
<keyword evidence="5" id="KW-0735">Signal-anchor</keyword>
<comment type="similarity">
    <text evidence="2">Belongs to the SPCS3 family.</text>
</comment>
<accession>A0A1D3D9L5</accession>